<dbReference type="InterPro" id="IPR027417">
    <property type="entry name" value="P-loop_NTPase"/>
</dbReference>
<keyword evidence="7" id="KW-0472">Membrane</keyword>
<name>A0ABR9UNK3_9CHRO</name>
<keyword evidence="3" id="KW-0813">Transport</keyword>
<evidence type="ECO:0000256" key="2">
    <source>
        <dbReference type="ARBA" id="ARBA00005417"/>
    </source>
</evidence>
<keyword evidence="10" id="KW-1185">Reference proteome</keyword>
<dbReference type="PANTHER" id="PTHR43297:SF2">
    <property type="entry name" value="DIPEPTIDE TRANSPORT ATP-BINDING PROTEIN DPPD"/>
    <property type="match status" value="1"/>
</dbReference>
<proteinExistence type="inferred from homology"/>
<evidence type="ECO:0000313" key="9">
    <source>
        <dbReference type="EMBL" id="MBE9189864.1"/>
    </source>
</evidence>
<accession>A0ABR9UNK3</accession>
<dbReference type="InterPro" id="IPR017871">
    <property type="entry name" value="ABC_transporter-like_CS"/>
</dbReference>
<dbReference type="CDD" id="cd03257">
    <property type="entry name" value="ABC_NikE_OppD_transporters"/>
    <property type="match status" value="1"/>
</dbReference>
<dbReference type="NCBIfam" id="TIGR01727">
    <property type="entry name" value="oligo_HPY"/>
    <property type="match status" value="1"/>
</dbReference>
<dbReference type="PANTHER" id="PTHR43297">
    <property type="entry name" value="OLIGOPEPTIDE TRANSPORT ATP-BINDING PROTEIN APPD"/>
    <property type="match status" value="1"/>
</dbReference>
<evidence type="ECO:0000256" key="4">
    <source>
        <dbReference type="ARBA" id="ARBA00022475"/>
    </source>
</evidence>
<protein>
    <submittedName>
        <fullName evidence="9">ABC transporter ATP-binding protein</fullName>
    </submittedName>
</protein>
<comment type="caution">
    <text evidence="9">The sequence shown here is derived from an EMBL/GenBank/DDBJ whole genome shotgun (WGS) entry which is preliminary data.</text>
</comment>
<comment type="similarity">
    <text evidence="2">Belongs to the ABC transporter superfamily.</text>
</comment>
<keyword evidence="4" id="KW-1003">Cell membrane</keyword>
<dbReference type="InterPro" id="IPR003439">
    <property type="entry name" value="ABC_transporter-like_ATP-bd"/>
</dbReference>
<gene>
    <name evidence="9" type="ORF">IQ230_05715</name>
</gene>
<dbReference type="EMBL" id="JADEWN010000009">
    <property type="protein sequence ID" value="MBE9189864.1"/>
    <property type="molecule type" value="Genomic_DNA"/>
</dbReference>
<keyword evidence="6 9" id="KW-0067">ATP-binding</keyword>
<dbReference type="InterPro" id="IPR050388">
    <property type="entry name" value="ABC_Ni/Peptide_Import"/>
</dbReference>
<dbReference type="SUPFAM" id="SSF52540">
    <property type="entry name" value="P-loop containing nucleoside triphosphate hydrolases"/>
    <property type="match status" value="1"/>
</dbReference>
<dbReference type="Gene3D" id="3.40.50.300">
    <property type="entry name" value="P-loop containing nucleotide triphosphate hydrolases"/>
    <property type="match status" value="1"/>
</dbReference>
<dbReference type="SMART" id="SM00382">
    <property type="entry name" value="AAA"/>
    <property type="match status" value="1"/>
</dbReference>
<organism evidence="9 10">
    <name type="scientific">Gloeocapsopsis crepidinum LEGE 06123</name>
    <dbReference type="NCBI Taxonomy" id="588587"/>
    <lineage>
        <taxon>Bacteria</taxon>
        <taxon>Bacillati</taxon>
        <taxon>Cyanobacteriota</taxon>
        <taxon>Cyanophyceae</taxon>
        <taxon>Oscillatoriophycideae</taxon>
        <taxon>Chroococcales</taxon>
        <taxon>Chroococcaceae</taxon>
        <taxon>Gloeocapsopsis</taxon>
    </lineage>
</organism>
<evidence type="ECO:0000313" key="10">
    <source>
        <dbReference type="Proteomes" id="UP000651156"/>
    </source>
</evidence>
<comment type="subcellular location">
    <subcellularLocation>
        <location evidence="1">Cell membrane</location>
        <topology evidence="1">Peripheral membrane protein</topology>
    </subcellularLocation>
</comment>
<dbReference type="PROSITE" id="PS50893">
    <property type="entry name" value="ABC_TRANSPORTER_2"/>
    <property type="match status" value="1"/>
</dbReference>
<dbReference type="RefSeq" id="WP_193931089.1">
    <property type="nucleotide sequence ID" value="NZ_CAWPMZ010000150.1"/>
</dbReference>
<dbReference type="Proteomes" id="UP000651156">
    <property type="component" value="Unassembled WGS sequence"/>
</dbReference>
<dbReference type="Pfam" id="PF08352">
    <property type="entry name" value="oligo_HPY"/>
    <property type="match status" value="1"/>
</dbReference>
<dbReference type="GO" id="GO:0005524">
    <property type="term" value="F:ATP binding"/>
    <property type="evidence" value="ECO:0007669"/>
    <property type="project" value="UniProtKB-KW"/>
</dbReference>
<keyword evidence="5" id="KW-0547">Nucleotide-binding</keyword>
<dbReference type="PROSITE" id="PS00211">
    <property type="entry name" value="ABC_TRANSPORTER_1"/>
    <property type="match status" value="1"/>
</dbReference>
<evidence type="ECO:0000256" key="3">
    <source>
        <dbReference type="ARBA" id="ARBA00022448"/>
    </source>
</evidence>
<feature type="domain" description="ABC transporter" evidence="8">
    <location>
        <begin position="5"/>
        <end position="256"/>
    </location>
</feature>
<dbReference type="InterPro" id="IPR003593">
    <property type="entry name" value="AAA+_ATPase"/>
</dbReference>
<evidence type="ECO:0000256" key="5">
    <source>
        <dbReference type="ARBA" id="ARBA00022741"/>
    </source>
</evidence>
<sequence>MARLLDVQNLKTRFFTQNGVVHAVNDVSFHVNAQETVGIVGESGSGKSITMLSAMRLIPSPPGKIVGGEVMFQGRDLLKLSVREMRSLRGNRLSMIFQDPMTSLNPVLRVEKQMTEAIQLHLGMARSEAKARAVELLEQVGIPGARDRIRNYPHQFSGGMRQRVMIAMGLACNPDLLIADEPTTALDVTIHAQIVEIVKQLKEERGMAVIWITHDLSLLAGLADRILVMYAGQIVEQAPLHALYHHPRHPYTIGLLQSILRLDEQRQEHLKSIDGLPPSLVNYPQGCPFAPRCEFAIAKCHSEDPPLEPVGVNHQVACWVKPEGADILQASQSATA</sequence>
<evidence type="ECO:0000256" key="1">
    <source>
        <dbReference type="ARBA" id="ARBA00004202"/>
    </source>
</evidence>
<dbReference type="Pfam" id="PF00005">
    <property type="entry name" value="ABC_tran"/>
    <property type="match status" value="1"/>
</dbReference>
<evidence type="ECO:0000256" key="7">
    <source>
        <dbReference type="ARBA" id="ARBA00023136"/>
    </source>
</evidence>
<dbReference type="InterPro" id="IPR013563">
    <property type="entry name" value="Oligopep_ABC_C"/>
</dbReference>
<reference evidence="9 10" key="1">
    <citation type="submission" date="2020-10" db="EMBL/GenBank/DDBJ databases">
        <authorList>
            <person name="Castelo-Branco R."/>
            <person name="Eusebio N."/>
            <person name="Adriana R."/>
            <person name="Vieira A."/>
            <person name="Brugerolle De Fraissinette N."/>
            <person name="Rezende De Castro R."/>
            <person name="Schneider M.P."/>
            <person name="Vasconcelos V."/>
            <person name="Leao P.N."/>
        </authorList>
    </citation>
    <scope>NUCLEOTIDE SEQUENCE [LARGE SCALE GENOMIC DNA]</scope>
    <source>
        <strain evidence="9 10">LEGE 06123</strain>
    </source>
</reference>
<evidence type="ECO:0000259" key="8">
    <source>
        <dbReference type="PROSITE" id="PS50893"/>
    </source>
</evidence>
<evidence type="ECO:0000256" key="6">
    <source>
        <dbReference type="ARBA" id="ARBA00022840"/>
    </source>
</evidence>